<dbReference type="RefSeq" id="WP_074302146.1">
    <property type="nucleotide sequence ID" value="NZ_FSRU01000003.1"/>
</dbReference>
<dbReference type="AlphaFoldDB" id="A0A1N6LGM2"/>
<dbReference type="OrthoDB" id="9006602at2"/>
<keyword evidence="3" id="KW-1185">Reference proteome</keyword>
<name>A0A1N6LGM2_9BURK</name>
<keyword evidence="1" id="KW-0732">Signal</keyword>
<proteinExistence type="predicted"/>
<evidence type="ECO:0000313" key="3">
    <source>
        <dbReference type="Proteomes" id="UP000185151"/>
    </source>
</evidence>
<feature type="chain" id="PRO_5012500954" evidence="1">
    <location>
        <begin position="21"/>
        <end position="128"/>
    </location>
</feature>
<feature type="signal peptide" evidence="1">
    <location>
        <begin position="1"/>
        <end position="20"/>
    </location>
</feature>
<protein>
    <submittedName>
        <fullName evidence="2">Uncharacterized protein</fullName>
    </submittedName>
</protein>
<accession>A0A1N6LGM2</accession>
<dbReference type="Proteomes" id="UP000185151">
    <property type="component" value="Unassembled WGS sequence"/>
</dbReference>
<evidence type="ECO:0000256" key="1">
    <source>
        <dbReference type="SAM" id="SignalP"/>
    </source>
</evidence>
<reference evidence="2 3" key="1">
    <citation type="submission" date="2016-11" db="EMBL/GenBank/DDBJ databases">
        <authorList>
            <person name="Jaros S."/>
            <person name="Januszkiewicz K."/>
            <person name="Wedrychowicz H."/>
        </authorList>
    </citation>
    <scope>NUCLEOTIDE SEQUENCE [LARGE SCALE GENOMIC DNA]</scope>
    <source>
        <strain evidence="2 3">GAS95</strain>
    </source>
</reference>
<organism evidence="2 3">
    <name type="scientific">Paraburkholderia phenazinium</name>
    <dbReference type="NCBI Taxonomy" id="60549"/>
    <lineage>
        <taxon>Bacteria</taxon>
        <taxon>Pseudomonadati</taxon>
        <taxon>Pseudomonadota</taxon>
        <taxon>Betaproteobacteria</taxon>
        <taxon>Burkholderiales</taxon>
        <taxon>Burkholderiaceae</taxon>
        <taxon>Paraburkholderia</taxon>
    </lineage>
</organism>
<evidence type="ECO:0000313" key="2">
    <source>
        <dbReference type="EMBL" id="SIO67885.1"/>
    </source>
</evidence>
<gene>
    <name evidence="2" type="ORF">SAMN05444165_7186</name>
</gene>
<sequence length="128" mass="13833">MFGKFTVAFILFSIAGSALADGYSHPVVMTGVTQMADTAELHFDPAPKDTGTLVILGDHTKTPKQSYPFVYSLPTPQRGTVDPAVNLDFSGKQKLTILCDPRSDNCMSTGYVTLGAATFSMLWKVTQH</sequence>
<dbReference type="EMBL" id="FSRU01000003">
    <property type="protein sequence ID" value="SIO67885.1"/>
    <property type="molecule type" value="Genomic_DNA"/>
</dbReference>